<dbReference type="RefSeq" id="WP_245896741.1">
    <property type="nucleotide sequence ID" value="NZ_QBKT01000002.1"/>
</dbReference>
<dbReference type="InterPro" id="IPR011044">
    <property type="entry name" value="Quino_amine_DH_bsu"/>
</dbReference>
<dbReference type="Gene3D" id="2.130.10.10">
    <property type="entry name" value="YVTN repeat-like/Quinoprotein amine dehydrogenase"/>
    <property type="match status" value="1"/>
</dbReference>
<comment type="caution">
    <text evidence="1">The sequence shown here is derived from an EMBL/GenBank/DDBJ whole genome shotgun (WGS) entry which is preliminary data.</text>
</comment>
<gene>
    <name evidence="1" type="ORF">C8N46_102461</name>
</gene>
<dbReference type="AlphaFoldDB" id="A0A2T6C403"/>
<organism evidence="1 2">
    <name type="scientific">Kordia periserrulae</name>
    <dbReference type="NCBI Taxonomy" id="701523"/>
    <lineage>
        <taxon>Bacteria</taxon>
        <taxon>Pseudomonadati</taxon>
        <taxon>Bacteroidota</taxon>
        <taxon>Flavobacteriia</taxon>
        <taxon>Flavobacteriales</taxon>
        <taxon>Flavobacteriaceae</taxon>
        <taxon>Kordia</taxon>
    </lineage>
</organism>
<dbReference type="GO" id="GO:0016603">
    <property type="term" value="F:glutaminyl-peptide cyclotransferase activity"/>
    <property type="evidence" value="ECO:0007669"/>
    <property type="project" value="InterPro"/>
</dbReference>
<dbReference type="PANTHER" id="PTHR31270">
    <property type="entry name" value="GLUTAMINYL-PEPTIDE CYCLOTRANSFERASE"/>
    <property type="match status" value="1"/>
</dbReference>
<dbReference type="Pfam" id="PF05096">
    <property type="entry name" value="Glu_cyclase_2"/>
    <property type="match status" value="1"/>
</dbReference>
<reference evidence="1 2" key="1">
    <citation type="submission" date="2018-04" db="EMBL/GenBank/DDBJ databases">
        <title>Genomic Encyclopedia of Archaeal and Bacterial Type Strains, Phase II (KMG-II): from individual species to whole genera.</title>
        <authorList>
            <person name="Goeker M."/>
        </authorList>
    </citation>
    <scope>NUCLEOTIDE SEQUENCE [LARGE SCALE GENOMIC DNA]</scope>
    <source>
        <strain evidence="1 2">DSM 25731</strain>
    </source>
</reference>
<keyword evidence="1" id="KW-0808">Transferase</keyword>
<protein>
    <submittedName>
        <fullName evidence="1">Glutamine cyclotransferase</fullName>
    </submittedName>
</protein>
<accession>A0A2T6C403</accession>
<dbReference type="Proteomes" id="UP000244090">
    <property type="component" value="Unassembled WGS sequence"/>
</dbReference>
<dbReference type="PROSITE" id="PS51257">
    <property type="entry name" value="PROKAR_LIPOPROTEIN"/>
    <property type="match status" value="1"/>
</dbReference>
<name>A0A2T6C403_9FLAO</name>
<sequence>MNYLAEKLSTAMKFYKIFIITFLSLIVFSCESKKKPAPAKFTLEVEGKTSKFQLNASLKAKVVNVNNGPIEAVEYTLNNQKLTNSSTNPAVLETTIPTDMLLGKQLLKASVTYGGGKTVPVKTNITVLSTSKPKIYTYKIINTYPHDNKAYTQGLEFYRDTLFESTGQRGQSSLRKVDFKTGEVYQQINLENKYFGEGITVLNDTLYMLTWQANKGFVFNPDNLKQLRTFSYKKSKQGWGLCTDGEKFYKSDGTEKIWILDAKTLQEQYAIQVCDNKNTYVKSNELEFVDGKIYANSYQKPSIMIINPKNGALEGLVDFRGLKEKTTVLPTTDVFNGIAYHPTRKTFFVTGKYWDKMFEVEIVEK</sequence>
<dbReference type="InterPro" id="IPR007788">
    <property type="entry name" value="QCT"/>
</dbReference>
<dbReference type="InterPro" id="IPR015943">
    <property type="entry name" value="WD40/YVTN_repeat-like_dom_sf"/>
</dbReference>
<proteinExistence type="predicted"/>
<dbReference type="SUPFAM" id="SSF50969">
    <property type="entry name" value="YVTN repeat-like/Quinoprotein amine dehydrogenase"/>
    <property type="match status" value="1"/>
</dbReference>
<dbReference type="PANTHER" id="PTHR31270:SF1">
    <property type="entry name" value="GLUTAMINYL-PEPTIDE CYCLOTRANSFERASE"/>
    <property type="match status" value="1"/>
</dbReference>
<evidence type="ECO:0000313" key="2">
    <source>
        <dbReference type="Proteomes" id="UP000244090"/>
    </source>
</evidence>
<keyword evidence="2" id="KW-1185">Reference proteome</keyword>
<evidence type="ECO:0000313" key="1">
    <source>
        <dbReference type="EMBL" id="PTX63060.1"/>
    </source>
</evidence>
<dbReference type="EMBL" id="QBKT01000002">
    <property type="protein sequence ID" value="PTX63060.1"/>
    <property type="molecule type" value="Genomic_DNA"/>
</dbReference>